<dbReference type="Pfam" id="PF07504">
    <property type="entry name" value="FTP"/>
    <property type="match status" value="1"/>
</dbReference>
<dbReference type="Gene3D" id="3.10.170.10">
    <property type="match status" value="1"/>
</dbReference>
<dbReference type="PANTHER" id="PTHR33794">
    <property type="entry name" value="BACILLOLYSIN"/>
    <property type="match status" value="1"/>
</dbReference>
<dbReference type="InterPro" id="IPR011096">
    <property type="entry name" value="FTP_domain"/>
</dbReference>
<feature type="chain" id="PRO_5026376089" description="Neutral metalloproteinase" evidence="13">
    <location>
        <begin position="24"/>
        <end position="528"/>
    </location>
</feature>
<dbReference type="GO" id="GO:0046872">
    <property type="term" value="F:metal ion binding"/>
    <property type="evidence" value="ECO:0007669"/>
    <property type="project" value="UniProtKB-UniRule"/>
</dbReference>
<organism evidence="17 18">
    <name type="scientific">Paenibacillus albicereus</name>
    <dbReference type="NCBI Taxonomy" id="2726185"/>
    <lineage>
        <taxon>Bacteria</taxon>
        <taxon>Bacillati</taxon>
        <taxon>Bacillota</taxon>
        <taxon>Bacilli</taxon>
        <taxon>Bacillales</taxon>
        <taxon>Paenibacillaceae</taxon>
        <taxon>Paenibacillus</taxon>
    </lineage>
</organism>
<comment type="similarity">
    <text evidence="3 13">Belongs to the peptidase M4 family.</text>
</comment>
<dbReference type="Gene3D" id="3.10.450.490">
    <property type="match status" value="1"/>
</dbReference>
<reference evidence="17 18" key="1">
    <citation type="submission" date="2020-04" db="EMBL/GenBank/DDBJ databases">
        <title>Novel Paenibacillus strain UniB2 isolated from commercial digestive syrup.</title>
        <authorList>
            <person name="Thorat V."/>
            <person name="Kirdat K."/>
            <person name="Tiwarekar B."/>
            <person name="Yadav A."/>
        </authorList>
    </citation>
    <scope>NUCLEOTIDE SEQUENCE [LARGE SCALE GENOMIC DNA]</scope>
    <source>
        <strain evidence="17 18">UniB2</strain>
    </source>
</reference>
<feature type="active site" description="Proton donor" evidence="12">
    <location>
        <position position="444"/>
    </location>
</feature>
<evidence type="ECO:0000256" key="3">
    <source>
        <dbReference type="ARBA" id="ARBA00009388"/>
    </source>
</evidence>
<dbReference type="Gene3D" id="3.10.450.40">
    <property type="match status" value="1"/>
</dbReference>
<dbReference type="FunFam" id="1.10.390.10:FF:000012">
    <property type="entry name" value="Thermolysin"/>
    <property type="match status" value="1"/>
</dbReference>
<evidence type="ECO:0000313" key="18">
    <source>
        <dbReference type="Proteomes" id="UP000502136"/>
    </source>
</evidence>
<gene>
    <name evidence="17" type="ORF">HGI30_05050</name>
</gene>
<feature type="signal peptide" evidence="13">
    <location>
        <begin position="1"/>
        <end position="23"/>
    </location>
</feature>
<dbReference type="PANTHER" id="PTHR33794:SF3">
    <property type="entry name" value="NEUTRAL PROTEASE B"/>
    <property type="match status" value="1"/>
</dbReference>
<dbReference type="Gene3D" id="1.10.390.10">
    <property type="entry name" value="Neutral Protease Domain 2"/>
    <property type="match status" value="1"/>
</dbReference>
<evidence type="ECO:0000256" key="13">
    <source>
        <dbReference type="RuleBase" id="RU366073"/>
    </source>
</evidence>
<dbReference type="PRINTS" id="PR00730">
    <property type="entry name" value="THERMOLYSIN"/>
</dbReference>
<feature type="domain" description="FTP" evidence="16">
    <location>
        <begin position="79"/>
        <end position="128"/>
    </location>
</feature>
<evidence type="ECO:0000256" key="2">
    <source>
        <dbReference type="ARBA" id="ARBA00004613"/>
    </source>
</evidence>
<comment type="cofactor">
    <cofactor evidence="1 13">
        <name>Zn(2+)</name>
        <dbReference type="ChEBI" id="CHEBI:29105"/>
    </cofactor>
</comment>
<feature type="active site" evidence="12">
    <location>
        <position position="361"/>
    </location>
</feature>
<dbReference type="InterPro" id="IPR013856">
    <property type="entry name" value="Peptidase_M4_domain"/>
</dbReference>
<dbReference type="GO" id="GO:0004222">
    <property type="term" value="F:metalloendopeptidase activity"/>
    <property type="evidence" value="ECO:0007669"/>
    <property type="project" value="UniProtKB-UniRule"/>
</dbReference>
<dbReference type="GO" id="GO:0006508">
    <property type="term" value="P:proteolysis"/>
    <property type="evidence" value="ECO:0007669"/>
    <property type="project" value="UniProtKB-KW"/>
</dbReference>
<evidence type="ECO:0000259" key="14">
    <source>
        <dbReference type="Pfam" id="PF01447"/>
    </source>
</evidence>
<dbReference type="Pfam" id="PF01447">
    <property type="entry name" value="Peptidase_M4"/>
    <property type="match status" value="1"/>
</dbReference>
<dbReference type="KEGG" id="palr:HGI30_05050"/>
<dbReference type="CDD" id="cd09597">
    <property type="entry name" value="M4_TLP"/>
    <property type="match status" value="1"/>
</dbReference>
<comment type="function">
    <text evidence="13">Extracellular zinc metalloprotease.</text>
</comment>
<evidence type="ECO:0000256" key="6">
    <source>
        <dbReference type="ARBA" id="ARBA00022723"/>
    </source>
</evidence>
<keyword evidence="18" id="KW-1185">Reference proteome</keyword>
<dbReference type="InterPro" id="IPR027268">
    <property type="entry name" value="Peptidase_M4/M1_CTD_sf"/>
</dbReference>
<feature type="domain" description="Peptidase M4 C-terminal" evidence="15">
    <location>
        <begin position="371"/>
        <end position="527"/>
    </location>
</feature>
<evidence type="ECO:0000256" key="12">
    <source>
        <dbReference type="PIRSR" id="PIRSR623612-1"/>
    </source>
</evidence>
<evidence type="ECO:0000256" key="10">
    <source>
        <dbReference type="ARBA" id="ARBA00022837"/>
    </source>
</evidence>
<dbReference type="SUPFAM" id="SSF55486">
    <property type="entry name" value="Metalloproteases ('zincins'), catalytic domain"/>
    <property type="match status" value="1"/>
</dbReference>
<dbReference type="Pfam" id="PF02868">
    <property type="entry name" value="Peptidase_M4_C"/>
    <property type="match status" value="1"/>
</dbReference>
<evidence type="ECO:0000313" key="17">
    <source>
        <dbReference type="EMBL" id="QJC50989.1"/>
    </source>
</evidence>
<evidence type="ECO:0000256" key="4">
    <source>
        <dbReference type="ARBA" id="ARBA00022525"/>
    </source>
</evidence>
<keyword evidence="10" id="KW-0106">Calcium</keyword>
<protein>
    <recommendedName>
        <fullName evidence="13">Neutral metalloproteinase</fullName>
        <ecNumber evidence="13">3.4.24.-</ecNumber>
    </recommendedName>
</protein>
<dbReference type="InterPro" id="IPR023612">
    <property type="entry name" value="Peptidase_M4"/>
</dbReference>
<sequence>MKRTVSALLGSILLLSSVSLVNAAPTMSVIPEDSLTPQFIGGDANASAAGGTSEEKVWAFLRSQQTKLGLTTAELKTAFQIKDKTVDAASGVEHFRLQQVVNGIPVYGGDQTIHVDSKSGKVTSFLGAVLPSKKQEQFAAKALQPVLSPSDAIAVASAEAASRIGSLGASEKAPSAQLFVYAENGASNLVYETEVNVLEPEALRTRYLIDAVDGQIVLQYDLLQHATGTGTGVLGDTKTFQTTLSGSTYQLKDTTRGNGITTYTASNRTSLPGTILTDSDNVWSDRAAVDAHAYAGQVYDFFKTKFGRNSLDGNGMAIRSTVHYSTNYNNAFWNGSQIVFGDGDGRTFTSLSGDLDVIGHELSHGVIEYTSNLRYLNESGALNESYADVLGNTIQGKNWLIGDDIYTPGVAGDALRSMSNPTLYGQPDHYANRYTGTADNGGVHTNSGITNKAFYLIAQGGTHNGVTVAGIGRDAAVNIFYNTVAYYLTSTSTFASAKNATIQAAKDLYGTSSSYVTSVTNAFRAVGL</sequence>
<dbReference type="InterPro" id="IPR001570">
    <property type="entry name" value="Peptidase_M4_C_domain"/>
</dbReference>
<keyword evidence="5 13" id="KW-0645">Protease</keyword>
<feature type="domain" description="Peptidase M4" evidence="14">
    <location>
        <begin position="227"/>
        <end position="368"/>
    </location>
</feature>
<accession>A0A6H2GUF8</accession>
<dbReference type="EMBL" id="CP051428">
    <property type="protein sequence ID" value="QJC50989.1"/>
    <property type="molecule type" value="Genomic_DNA"/>
</dbReference>
<name>A0A6H2GUF8_9BACL</name>
<evidence type="ECO:0000259" key="15">
    <source>
        <dbReference type="Pfam" id="PF02868"/>
    </source>
</evidence>
<keyword evidence="11 13" id="KW-0482">Metalloprotease</keyword>
<evidence type="ECO:0000259" key="16">
    <source>
        <dbReference type="Pfam" id="PF07504"/>
    </source>
</evidence>
<keyword evidence="6" id="KW-0479">Metal-binding</keyword>
<keyword evidence="4 13" id="KW-0964">Secreted</keyword>
<dbReference type="Proteomes" id="UP000502136">
    <property type="component" value="Chromosome"/>
</dbReference>
<keyword evidence="8 13" id="KW-0378">Hydrolase</keyword>
<evidence type="ECO:0000256" key="11">
    <source>
        <dbReference type="ARBA" id="ARBA00023049"/>
    </source>
</evidence>
<dbReference type="InterPro" id="IPR050728">
    <property type="entry name" value="Zinc_Metalloprotease_M4"/>
</dbReference>
<evidence type="ECO:0000256" key="5">
    <source>
        <dbReference type="ARBA" id="ARBA00022670"/>
    </source>
</evidence>
<evidence type="ECO:0000256" key="8">
    <source>
        <dbReference type="ARBA" id="ARBA00022801"/>
    </source>
</evidence>
<dbReference type="AlphaFoldDB" id="A0A6H2GUF8"/>
<keyword evidence="7 13" id="KW-0732">Signal</keyword>
<dbReference type="GO" id="GO:0005576">
    <property type="term" value="C:extracellular region"/>
    <property type="evidence" value="ECO:0007669"/>
    <property type="project" value="UniProtKB-SubCell"/>
</dbReference>
<keyword evidence="9 13" id="KW-0862">Zinc</keyword>
<proteinExistence type="inferred from homology"/>
<evidence type="ECO:0000256" key="7">
    <source>
        <dbReference type="ARBA" id="ARBA00022729"/>
    </source>
</evidence>
<evidence type="ECO:0000256" key="1">
    <source>
        <dbReference type="ARBA" id="ARBA00001947"/>
    </source>
</evidence>
<comment type="subcellular location">
    <subcellularLocation>
        <location evidence="2 13">Secreted</location>
    </subcellularLocation>
</comment>
<evidence type="ECO:0000256" key="9">
    <source>
        <dbReference type="ARBA" id="ARBA00022833"/>
    </source>
</evidence>
<dbReference type="RefSeq" id="WP_168906644.1">
    <property type="nucleotide sequence ID" value="NZ_CP051428.1"/>
</dbReference>
<dbReference type="EC" id="3.4.24.-" evidence="13"/>